<accession>A0AAV4R5Z1</accession>
<feature type="compositionally biased region" description="Polar residues" evidence="1">
    <location>
        <begin position="8"/>
        <end position="22"/>
    </location>
</feature>
<evidence type="ECO:0000313" key="3">
    <source>
        <dbReference type="Proteomes" id="UP001054945"/>
    </source>
</evidence>
<protein>
    <submittedName>
        <fullName evidence="2">Uncharacterized protein</fullName>
    </submittedName>
</protein>
<evidence type="ECO:0000256" key="1">
    <source>
        <dbReference type="SAM" id="MobiDB-lite"/>
    </source>
</evidence>
<keyword evidence="3" id="KW-1185">Reference proteome</keyword>
<feature type="region of interest" description="Disordered" evidence="1">
    <location>
        <begin position="1"/>
        <end position="40"/>
    </location>
</feature>
<dbReference type="Proteomes" id="UP001054945">
    <property type="component" value="Unassembled WGS sequence"/>
</dbReference>
<proteinExistence type="predicted"/>
<organism evidence="2 3">
    <name type="scientific">Caerostris extrusa</name>
    <name type="common">Bark spider</name>
    <name type="synonym">Caerostris bankana</name>
    <dbReference type="NCBI Taxonomy" id="172846"/>
    <lineage>
        <taxon>Eukaryota</taxon>
        <taxon>Metazoa</taxon>
        <taxon>Ecdysozoa</taxon>
        <taxon>Arthropoda</taxon>
        <taxon>Chelicerata</taxon>
        <taxon>Arachnida</taxon>
        <taxon>Araneae</taxon>
        <taxon>Araneomorphae</taxon>
        <taxon>Entelegynae</taxon>
        <taxon>Araneoidea</taxon>
        <taxon>Araneidae</taxon>
        <taxon>Caerostris</taxon>
    </lineage>
</organism>
<dbReference type="AlphaFoldDB" id="A0AAV4R5Z1"/>
<evidence type="ECO:0000313" key="2">
    <source>
        <dbReference type="EMBL" id="GIY17753.1"/>
    </source>
</evidence>
<sequence length="84" mass="9774">MTMLSEISPRQVTTKQENSMEGQKNKNPESDAQKKNFPLRAGRRGLWVKPVLRVTFRGHVRVRRLRMWRIMGGDRATDNEHSGI</sequence>
<reference evidence="2 3" key="1">
    <citation type="submission" date="2021-06" db="EMBL/GenBank/DDBJ databases">
        <title>Caerostris extrusa draft genome.</title>
        <authorList>
            <person name="Kono N."/>
            <person name="Arakawa K."/>
        </authorList>
    </citation>
    <scope>NUCLEOTIDE SEQUENCE [LARGE SCALE GENOMIC DNA]</scope>
</reference>
<feature type="compositionally biased region" description="Basic and acidic residues" evidence="1">
    <location>
        <begin position="23"/>
        <end position="34"/>
    </location>
</feature>
<comment type="caution">
    <text evidence="2">The sequence shown here is derived from an EMBL/GenBank/DDBJ whole genome shotgun (WGS) entry which is preliminary data.</text>
</comment>
<name>A0AAV4R5Z1_CAEEX</name>
<gene>
    <name evidence="2" type="ORF">CEXT_340241</name>
</gene>
<dbReference type="EMBL" id="BPLR01007540">
    <property type="protein sequence ID" value="GIY17753.1"/>
    <property type="molecule type" value="Genomic_DNA"/>
</dbReference>